<dbReference type="EC" id="3.4.24.-" evidence="9"/>
<dbReference type="EMBL" id="OA882380">
    <property type="protein sequence ID" value="CAD7275018.1"/>
    <property type="molecule type" value="Genomic_DNA"/>
</dbReference>
<dbReference type="Proteomes" id="UP000678499">
    <property type="component" value="Unassembled WGS sequence"/>
</dbReference>
<keyword evidence="3 8" id="KW-0479">Metal-binding</keyword>
<dbReference type="GO" id="GO:0016020">
    <property type="term" value="C:membrane"/>
    <property type="evidence" value="ECO:0007669"/>
    <property type="project" value="InterPro"/>
</dbReference>
<keyword evidence="5 8" id="KW-0862">Zinc</keyword>
<evidence type="ECO:0000256" key="2">
    <source>
        <dbReference type="ARBA" id="ARBA00022670"/>
    </source>
</evidence>
<comment type="similarity">
    <text evidence="1 9">Belongs to the peptidase M8 family.</text>
</comment>
<keyword evidence="10" id="KW-1133">Transmembrane helix</keyword>
<feature type="transmembrane region" description="Helical" evidence="10">
    <location>
        <begin position="315"/>
        <end position="340"/>
    </location>
</feature>
<dbReference type="Gene3D" id="2.10.55.10">
    <property type="entry name" value="Leishmanolysin domain 3"/>
    <property type="match status" value="1"/>
</dbReference>
<dbReference type="GO" id="GO:0046872">
    <property type="term" value="F:metal ion binding"/>
    <property type="evidence" value="ECO:0007669"/>
    <property type="project" value="UniProtKB-KW"/>
</dbReference>
<dbReference type="PANTHER" id="PTHR10942">
    <property type="entry name" value="LEISHMANOLYSIN-LIKE PEPTIDASE"/>
    <property type="match status" value="1"/>
</dbReference>
<evidence type="ECO:0000256" key="4">
    <source>
        <dbReference type="ARBA" id="ARBA00022801"/>
    </source>
</evidence>
<keyword evidence="10" id="KW-0472">Membrane</keyword>
<evidence type="ECO:0000313" key="12">
    <source>
        <dbReference type="Proteomes" id="UP000678499"/>
    </source>
</evidence>
<evidence type="ECO:0000256" key="3">
    <source>
        <dbReference type="ARBA" id="ARBA00022723"/>
    </source>
</evidence>
<dbReference type="PANTHER" id="PTHR10942:SF0">
    <property type="entry name" value="LEISHMANOLYSIN-LIKE PEPTIDASE"/>
    <property type="match status" value="1"/>
</dbReference>
<dbReference type="InterPro" id="IPR001577">
    <property type="entry name" value="Peptidase_M8"/>
</dbReference>
<proteinExistence type="inferred from homology"/>
<name>A0A7R9BJ97_9CRUS</name>
<dbReference type="OrthoDB" id="527990at2759"/>
<dbReference type="Gene3D" id="3.90.132.10">
    <property type="entry name" value="Leishmanolysin , domain 2"/>
    <property type="match status" value="1"/>
</dbReference>
<keyword evidence="10" id="KW-0812">Transmembrane</keyword>
<dbReference type="SUPFAM" id="SSF55486">
    <property type="entry name" value="Metalloproteases ('zincins'), catalytic domain"/>
    <property type="match status" value="1"/>
</dbReference>
<sequence>CPELEGAELEDQGHEGTALTHWEKRLFENEAMTGTHTQNPVYSRITLALLEDTGWYLPNYEMAQPLSWGRGLGCEFAMRSCKDWMDSRSLQGLSIHPFCNKVKLDPLQTECTEDRASVALCNLVEHGSDLPAQYKNFLRIPNVADSEVGRFGGSVVLADYCPYIQEFTWKSQNKFVRGSHCLYEDNNPVEDLNFALEEYGENSKCFEHPENRRWVEKTCALKRHWEHWGSGCYQYLCFDGRLHVMVKNHTFTCYYPGQLISISLFANGWLHEGAIVCPKCEDLCTTYRMKCLAPRTVPRQVTYHRDALECSASQISALAAFLAALLGFFTTTAITSLLMLPAINGFG</sequence>
<keyword evidence="6 8" id="KW-0482">Metalloprotease</keyword>
<comment type="cofactor">
    <cofactor evidence="8 9">
        <name>Zn(2+)</name>
        <dbReference type="ChEBI" id="CHEBI:29105"/>
    </cofactor>
    <text evidence="8 9">Binds 1 zinc ion per subunit.</text>
</comment>
<dbReference type="Pfam" id="PF01457">
    <property type="entry name" value="Peptidase_M8"/>
    <property type="match status" value="1"/>
</dbReference>
<feature type="non-terminal residue" evidence="11">
    <location>
        <position position="1"/>
    </location>
</feature>
<gene>
    <name evidence="11" type="ORF">NMOB1V02_LOCUS2827</name>
</gene>
<protein>
    <recommendedName>
        <fullName evidence="7 9">Leishmanolysin-like peptidase</fullName>
        <ecNumber evidence="9">3.4.24.-</ecNumber>
    </recommendedName>
</protein>
<evidence type="ECO:0000256" key="9">
    <source>
        <dbReference type="RuleBase" id="RU366077"/>
    </source>
</evidence>
<evidence type="ECO:0000256" key="10">
    <source>
        <dbReference type="SAM" id="Phobius"/>
    </source>
</evidence>
<keyword evidence="2 9" id="KW-0645">Protease</keyword>
<keyword evidence="12" id="KW-1185">Reference proteome</keyword>
<evidence type="ECO:0000256" key="6">
    <source>
        <dbReference type="ARBA" id="ARBA00023049"/>
    </source>
</evidence>
<keyword evidence="4 9" id="KW-0378">Hydrolase</keyword>
<dbReference type="GO" id="GO:0006508">
    <property type="term" value="P:proteolysis"/>
    <property type="evidence" value="ECO:0007669"/>
    <property type="project" value="UniProtKB-KW"/>
</dbReference>
<dbReference type="GO" id="GO:0007155">
    <property type="term" value="P:cell adhesion"/>
    <property type="evidence" value="ECO:0007669"/>
    <property type="project" value="InterPro"/>
</dbReference>
<evidence type="ECO:0000256" key="1">
    <source>
        <dbReference type="ARBA" id="ARBA00005860"/>
    </source>
</evidence>
<dbReference type="GO" id="GO:0005737">
    <property type="term" value="C:cytoplasm"/>
    <property type="evidence" value="ECO:0007669"/>
    <property type="project" value="TreeGrafter"/>
</dbReference>
<dbReference type="EMBL" id="CAJPEX010000343">
    <property type="protein sequence ID" value="CAG0915170.1"/>
    <property type="molecule type" value="Genomic_DNA"/>
</dbReference>
<organism evidence="11">
    <name type="scientific">Notodromas monacha</name>
    <dbReference type="NCBI Taxonomy" id="399045"/>
    <lineage>
        <taxon>Eukaryota</taxon>
        <taxon>Metazoa</taxon>
        <taxon>Ecdysozoa</taxon>
        <taxon>Arthropoda</taxon>
        <taxon>Crustacea</taxon>
        <taxon>Oligostraca</taxon>
        <taxon>Ostracoda</taxon>
        <taxon>Podocopa</taxon>
        <taxon>Podocopida</taxon>
        <taxon>Cypridocopina</taxon>
        <taxon>Cypridoidea</taxon>
        <taxon>Cyprididae</taxon>
        <taxon>Notodromas</taxon>
    </lineage>
</organism>
<evidence type="ECO:0000256" key="7">
    <source>
        <dbReference type="ARBA" id="ARBA00039717"/>
    </source>
</evidence>
<accession>A0A7R9BJ97</accession>
<dbReference type="AlphaFoldDB" id="A0A7R9BJ97"/>
<reference evidence="11" key="1">
    <citation type="submission" date="2020-11" db="EMBL/GenBank/DDBJ databases">
        <authorList>
            <person name="Tran Van P."/>
        </authorList>
    </citation>
    <scope>NUCLEOTIDE SEQUENCE</scope>
</reference>
<evidence type="ECO:0000256" key="8">
    <source>
        <dbReference type="PIRSR" id="PIRSR601577-2"/>
    </source>
</evidence>
<feature type="binding site" evidence="8">
    <location>
        <position position="21"/>
    </location>
    <ligand>
        <name>Zn(2+)</name>
        <dbReference type="ChEBI" id="CHEBI:29105"/>
        <note>catalytic</note>
    </ligand>
</feature>
<dbReference type="FunFam" id="3.90.132.10:FF:000001">
    <property type="entry name" value="leishmanolysin-like peptidase isoform X2"/>
    <property type="match status" value="1"/>
</dbReference>
<evidence type="ECO:0000256" key="5">
    <source>
        <dbReference type="ARBA" id="ARBA00022833"/>
    </source>
</evidence>
<dbReference type="GO" id="GO:0004222">
    <property type="term" value="F:metalloendopeptidase activity"/>
    <property type="evidence" value="ECO:0007669"/>
    <property type="project" value="UniProtKB-UniRule"/>
</dbReference>
<evidence type="ECO:0000313" key="11">
    <source>
        <dbReference type="EMBL" id="CAD7275018.1"/>
    </source>
</evidence>